<dbReference type="OrthoDB" id="163573at2"/>
<evidence type="ECO:0000313" key="3">
    <source>
        <dbReference type="Proteomes" id="UP000256388"/>
    </source>
</evidence>
<comment type="caution">
    <text evidence="2">The sequence shown here is derived from an EMBL/GenBank/DDBJ whole genome shotgun (WGS) entry which is preliminary data.</text>
</comment>
<dbReference type="EMBL" id="QUMS01000003">
    <property type="protein sequence ID" value="REG07041.1"/>
    <property type="molecule type" value="Genomic_DNA"/>
</dbReference>
<evidence type="ECO:0000256" key="1">
    <source>
        <dbReference type="SAM" id="Phobius"/>
    </source>
</evidence>
<keyword evidence="1" id="KW-0472">Membrane</keyword>
<dbReference type="Pfam" id="PF18900">
    <property type="entry name" value="DUF5656"/>
    <property type="match status" value="1"/>
</dbReference>
<feature type="transmembrane region" description="Helical" evidence="1">
    <location>
        <begin position="251"/>
        <end position="269"/>
    </location>
</feature>
<keyword evidence="1" id="KW-0812">Transmembrane</keyword>
<feature type="transmembrane region" description="Helical" evidence="1">
    <location>
        <begin position="84"/>
        <end position="104"/>
    </location>
</feature>
<organism evidence="2 3">
    <name type="scientific">Pelolinea submarina</name>
    <dbReference type="NCBI Taxonomy" id="913107"/>
    <lineage>
        <taxon>Bacteria</taxon>
        <taxon>Bacillati</taxon>
        <taxon>Chloroflexota</taxon>
        <taxon>Anaerolineae</taxon>
        <taxon>Anaerolineales</taxon>
        <taxon>Anaerolineaceae</taxon>
        <taxon>Pelolinea</taxon>
    </lineage>
</organism>
<feature type="transmembrane region" description="Helical" evidence="1">
    <location>
        <begin position="110"/>
        <end position="129"/>
    </location>
</feature>
<feature type="transmembrane region" description="Helical" evidence="1">
    <location>
        <begin position="167"/>
        <end position="187"/>
    </location>
</feature>
<dbReference type="InterPro" id="IPR043715">
    <property type="entry name" value="DUF5656"/>
</dbReference>
<dbReference type="AlphaFoldDB" id="A0A3E0A7Y9"/>
<feature type="transmembrane region" description="Helical" evidence="1">
    <location>
        <begin position="12"/>
        <end position="32"/>
    </location>
</feature>
<reference evidence="2 3" key="1">
    <citation type="submission" date="2018-08" db="EMBL/GenBank/DDBJ databases">
        <title>Genomic Encyclopedia of Type Strains, Phase IV (KMG-IV): sequencing the most valuable type-strain genomes for metagenomic binning, comparative biology and taxonomic classification.</title>
        <authorList>
            <person name="Goeker M."/>
        </authorList>
    </citation>
    <scope>NUCLEOTIDE SEQUENCE [LARGE SCALE GENOMIC DNA]</scope>
    <source>
        <strain evidence="2 3">DSM 23923</strain>
    </source>
</reference>
<gene>
    <name evidence="2" type="ORF">DFR64_2243</name>
</gene>
<dbReference type="Proteomes" id="UP000256388">
    <property type="component" value="Unassembled WGS sequence"/>
</dbReference>
<protein>
    <submittedName>
        <fullName evidence="2">Uncharacterized protein</fullName>
    </submittedName>
</protein>
<feature type="transmembrane region" description="Helical" evidence="1">
    <location>
        <begin position="52"/>
        <end position="72"/>
    </location>
</feature>
<feature type="transmembrane region" description="Helical" evidence="1">
    <location>
        <begin position="199"/>
        <end position="218"/>
    </location>
</feature>
<evidence type="ECO:0000313" key="2">
    <source>
        <dbReference type="EMBL" id="REG07041.1"/>
    </source>
</evidence>
<keyword evidence="3" id="KW-1185">Reference proteome</keyword>
<proteinExistence type="predicted"/>
<name>A0A3E0A7Y9_9CHLR</name>
<sequence length="270" mass="30386">MENQFQLPQSKKLSIVSASILICYSLLPFIQVSAREVPLTLAGIAIPLRINFYNLIALIAAALAAAGMDWMLRDHPRIETHATFPHLFLPAMTAGALGTPLGLLETGLEWWIILAFGSLLIILIMLAEYISLDKNDARYPLSLMVLSAVSYGVFFLLSIVLRAANSRLYLLLLVLPLFFAFLCLRILHFRLGGRWRFEWTTVITLIIAQFVLALYYWPLSPIRYALGLLGPAYALIGISASLEEEPDLRKVFFEPFLMLSLFWILGIIIK</sequence>
<feature type="transmembrane region" description="Helical" evidence="1">
    <location>
        <begin position="224"/>
        <end position="242"/>
    </location>
</feature>
<accession>A0A3E0A7Y9</accession>
<keyword evidence="1" id="KW-1133">Transmembrane helix</keyword>
<feature type="transmembrane region" description="Helical" evidence="1">
    <location>
        <begin position="141"/>
        <end position="161"/>
    </location>
</feature>
<dbReference type="RefSeq" id="WP_116225520.1">
    <property type="nucleotide sequence ID" value="NZ_AP018437.1"/>
</dbReference>